<keyword evidence="5" id="KW-1185">Reference proteome</keyword>
<evidence type="ECO:0000313" key="5">
    <source>
        <dbReference type="Proteomes" id="UP000267342"/>
    </source>
</evidence>
<dbReference type="EMBL" id="AP018933">
    <property type="protein sequence ID" value="BBG31313.1"/>
    <property type="molecule type" value="Genomic_DNA"/>
</dbReference>
<dbReference type="Gene3D" id="3.40.50.300">
    <property type="entry name" value="P-loop containing nucleotide triphosphate hydrolases"/>
    <property type="match status" value="1"/>
</dbReference>
<dbReference type="InterPro" id="IPR010332">
    <property type="entry name" value="ATPase_terminase-su_N"/>
</dbReference>
<dbReference type="Gene3D" id="3.30.420.240">
    <property type="match status" value="1"/>
</dbReference>
<dbReference type="InterPro" id="IPR035421">
    <property type="entry name" value="Terminase_6C"/>
</dbReference>
<evidence type="ECO:0000259" key="3">
    <source>
        <dbReference type="Pfam" id="PF17289"/>
    </source>
</evidence>
<dbReference type="Pfam" id="PF06056">
    <property type="entry name" value="Terminase_5"/>
    <property type="match status" value="1"/>
</dbReference>
<feature type="domain" description="Terminase large subunit gp17-like C-terminal" evidence="3">
    <location>
        <begin position="501"/>
        <end position="661"/>
    </location>
</feature>
<organism evidence="4 5">
    <name type="scientific">Zymobacter palmae</name>
    <dbReference type="NCBI Taxonomy" id="33074"/>
    <lineage>
        <taxon>Bacteria</taxon>
        <taxon>Pseudomonadati</taxon>
        <taxon>Pseudomonadota</taxon>
        <taxon>Gammaproteobacteria</taxon>
        <taxon>Oceanospirillales</taxon>
        <taxon>Halomonadaceae</taxon>
        <taxon>Zymobacter group</taxon>
        <taxon>Zymobacter</taxon>
    </lineage>
</organism>
<evidence type="ECO:0000259" key="2">
    <source>
        <dbReference type="Pfam" id="PF06056"/>
    </source>
</evidence>
<protein>
    <submittedName>
        <fullName evidence="4">Uncharacterized conserved protein</fullName>
    </submittedName>
</protein>
<proteinExistence type="predicted"/>
<evidence type="ECO:0000313" key="4">
    <source>
        <dbReference type="EMBL" id="BBG31313.1"/>
    </source>
</evidence>
<dbReference type="Proteomes" id="UP000267342">
    <property type="component" value="Chromosome"/>
</dbReference>
<gene>
    <name evidence="4" type="ORF">ZBT109_2583</name>
</gene>
<reference evidence="4 5" key="1">
    <citation type="submission" date="2018-09" db="EMBL/GenBank/DDBJ databases">
        <title>Zymobacter palmae IAM14233 (=T109) whole genome analysis.</title>
        <authorList>
            <person name="Yanase H."/>
        </authorList>
    </citation>
    <scope>NUCLEOTIDE SEQUENCE [LARGE SCALE GENOMIC DNA]</scope>
    <source>
        <strain evidence="4 5">IAM14233</strain>
    </source>
</reference>
<dbReference type="Pfam" id="PF17289">
    <property type="entry name" value="Terminase_6C"/>
    <property type="match status" value="1"/>
</dbReference>
<dbReference type="AlphaFoldDB" id="A0A348HI61"/>
<accession>A0A348HI61</accession>
<dbReference type="InterPro" id="IPR027417">
    <property type="entry name" value="P-loop_NTPase"/>
</dbReference>
<name>A0A348HI61_9GAMM</name>
<feature type="domain" description="Terminase ATPase subunit N-terminal" evidence="2">
    <location>
        <begin position="104"/>
        <end position="158"/>
    </location>
</feature>
<dbReference type="Pfam" id="PF03237">
    <property type="entry name" value="Terminase_6N"/>
    <property type="match status" value="1"/>
</dbReference>
<dbReference type="STRING" id="1123510.GCA_000620025_01744"/>
<sequence length="679" mass="77394">MFAVDPCAVDLGVVLRGGLFQPFAFQSAAVAGRPFFRNPEIFHVAPVLWVVAAQGRWINGRGKRVRRVSARWDRAAVLRAIDALGSLPAMTTLHDTSDSGGTDRLTARHLYWMGWRVARIAEHLHLKPATVHSWKQRDKWDEATEHERMLGSLEARYISLIVRDRKSNADYKEIDELGRAFERLARISKYNDSGKEADLNPRIRKRNTAARKAKNDIGEEGLIQLIDAFEGSLFNYQRAWYQAGLDERIRNILKSRQIGATWYFAREAVVNAFETGKNKIFLSASKNQALIFRNYIVQFVKMATGVELKGEPLVLPNGAELHFLGTNAKTAQGYHGDVYLDEYFWIHGFQTFRKVTSGMAMHKQWKQTYFSTPSSIDHEAYGFWSGELYNARRKRDQKVAFDISHTALAKGLRGPDGHWRQIVTVQDAIAGGCDLFDLDQLRLEYSEDEFDNLLMCQFMDDAQSAFPLSFMKGCAVDAFDRWMRDYKPWTKRPFGEKRVWIGYDPSGESEEGDGAGLAVIAPAESMGDAHRVLEYHRLRGADYEAQAEFIERVTKRYNVEHIGIDVTGMGDSVAQLVEKFFPNVTRYRYTPDLKSAMVRQTQQIIRKQRLQFDAGAHDITQAFTAIKRTLTKSGTQITYKAGRNQHTGHSDIAWAIMHALHFEPLDGPQTTRRSIIEAY</sequence>
<keyword evidence="1" id="KW-1188">Viral release from host cell</keyword>
<dbReference type="KEGG" id="zpl:ZBT109_2583"/>
<evidence type="ECO:0000256" key="1">
    <source>
        <dbReference type="ARBA" id="ARBA00022612"/>
    </source>
</evidence>